<proteinExistence type="inferred from homology"/>
<dbReference type="EMBL" id="SDRB02010886">
    <property type="protein sequence ID" value="THG03721.1"/>
    <property type="molecule type" value="Genomic_DNA"/>
</dbReference>
<keyword evidence="4 8" id="KW-0548">Nucleotidyltransferase</keyword>
<comment type="caution">
    <text evidence="12">The sequence shown here is derived from an EMBL/GenBank/DDBJ whole genome shotgun (WGS) entry which is preliminary data.</text>
</comment>
<comment type="similarity">
    <text evidence="1 8">Belongs to the RdRP family.</text>
</comment>
<evidence type="ECO:0000313" key="12">
    <source>
        <dbReference type="EMBL" id="THG03721.1"/>
    </source>
</evidence>
<name>A0A4S4DLB4_CAMSN</name>
<evidence type="ECO:0000256" key="2">
    <source>
        <dbReference type="ARBA" id="ARBA00022484"/>
    </source>
</evidence>
<dbReference type="InterPro" id="IPR058752">
    <property type="entry name" value="RDRP_C_head"/>
</dbReference>
<sequence>MQNLVSYEDSLFKDGGKEEKKKSPTSSSVKCYFVRMESLAPCDETESYILSKKTVYEARCLFMHVQMVSSLTKYMPRFSLVLSKTIKLQVDLASITIKDIEDIPCRDENGCVVYNEDREPLIHTDGTGYISVDIALKAPKDFSRAKNDVRGNTYCFLSWERVFTFDLKMCEVSNVQTGQQLYLCAYVQVVYVHMSHKEKSFDGNSSCIASFLMKPSTLSSANFVGEYLWTLERFLNHANCEQKSLELRGSEAHTREPPLLMQIRLFYNGRAVKGTLLVNRKLPEKTIQVRSSMIKVETDSRLSNVQTFNSLEIVGISNKPKKNYLSRNLIALLSYGGVPKKYFLDILTNALEDAQCVYSNKRTALKVAINHGEMDDNFTVAQMILSGTPLDEPYIQYRLSVLAKEVRKGLKGGKLPISESFYLMGTADPTEELNSDEVCVILDNGQISGQVLVYRNPGLHFGDIHVLKAVYVKALEDFVGNAKYAIFFSTKGRRSVGSEIANGDFDGDMYWVSRNPELLRHFKPSYPWSRIYSTPNACNTKKPSELSAEELEHELFQLFKRTRFQQSYNMSVAADSWLAFMDRLLILGDSCSDEKDSMKETMHHLIDIYYEALDAPKSGKKKCDTDLLLPLPTGILDPLDFEVVIPDQLKAEKFPHYMGKPNKYHSTSVLGLIYEMVESFQSQDLSAKDVEVWKLPCFDVEIPTSCMKLWGERYSQYRCEMTEAMNLDDESKNDAANVVTKRYKQLLYGAAEFEESPRNTEDIYNEALAIYNITYDHAMGYRNVKNCGFAWRVAGSALFKLHAIKQSEKMEKPIVCLPSVLREVLN</sequence>
<keyword evidence="3 8" id="KW-0808">Transferase</keyword>
<evidence type="ECO:0000256" key="3">
    <source>
        <dbReference type="ARBA" id="ARBA00022679"/>
    </source>
</evidence>
<feature type="compositionally biased region" description="Basic and acidic residues" evidence="9">
    <location>
        <begin position="10"/>
        <end position="22"/>
    </location>
</feature>
<feature type="domain" description="RDRP core" evidence="10">
    <location>
        <begin position="23"/>
        <end position="142"/>
    </location>
</feature>
<dbReference type="GO" id="GO:0003723">
    <property type="term" value="F:RNA binding"/>
    <property type="evidence" value="ECO:0007669"/>
    <property type="project" value="UniProtKB-KW"/>
</dbReference>
<dbReference type="GO" id="GO:0031380">
    <property type="term" value="C:nuclear RNA-directed RNA polymerase complex"/>
    <property type="evidence" value="ECO:0007669"/>
    <property type="project" value="TreeGrafter"/>
</dbReference>
<organism evidence="12 13">
    <name type="scientific">Camellia sinensis var. sinensis</name>
    <name type="common">China tea</name>
    <dbReference type="NCBI Taxonomy" id="542762"/>
    <lineage>
        <taxon>Eukaryota</taxon>
        <taxon>Viridiplantae</taxon>
        <taxon>Streptophyta</taxon>
        <taxon>Embryophyta</taxon>
        <taxon>Tracheophyta</taxon>
        <taxon>Spermatophyta</taxon>
        <taxon>Magnoliopsida</taxon>
        <taxon>eudicotyledons</taxon>
        <taxon>Gunneridae</taxon>
        <taxon>Pentapetalae</taxon>
        <taxon>asterids</taxon>
        <taxon>Ericales</taxon>
        <taxon>Theaceae</taxon>
        <taxon>Camellia</taxon>
    </lineage>
</organism>
<dbReference type="Pfam" id="PF26253">
    <property type="entry name" value="RdRP_head"/>
    <property type="match status" value="1"/>
</dbReference>
<comment type="function">
    <text evidence="8">Probably involved in the RNA silencing pathway and required for the generation of small interfering RNAs (siRNAs).</text>
</comment>
<keyword evidence="2 8" id="KW-0696">RNA-directed RNA polymerase</keyword>
<evidence type="ECO:0000256" key="8">
    <source>
        <dbReference type="RuleBase" id="RU363098"/>
    </source>
</evidence>
<dbReference type="STRING" id="542762.A0A4S4DLB4"/>
<evidence type="ECO:0000256" key="9">
    <source>
        <dbReference type="SAM" id="MobiDB-lite"/>
    </source>
</evidence>
<protein>
    <recommendedName>
        <fullName evidence="8">RNA-dependent RNA polymerase</fullName>
        <ecNumber evidence="8">2.7.7.48</ecNumber>
    </recommendedName>
</protein>
<accession>A0A4S4DLB4</accession>
<dbReference type="GO" id="GO:0030422">
    <property type="term" value="P:siRNA processing"/>
    <property type="evidence" value="ECO:0007669"/>
    <property type="project" value="TreeGrafter"/>
</dbReference>
<dbReference type="GO" id="GO:0003968">
    <property type="term" value="F:RNA-directed RNA polymerase activity"/>
    <property type="evidence" value="ECO:0007669"/>
    <property type="project" value="UniProtKB-KW"/>
</dbReference>
<dbReference type="Proteomes" id="UP000306102">
    <property type="component" value="Unassembled WGS sequence"/>
</dbReference>
<keyword evidence="13" id="KW-1185">Reference proteome</keyword>
<feature type="domain" description="RDRP core" evidence="10">
    <location>
        <begin position="248"/>
        <end position="677"/>
    </location>
</feature>
<dbReference type="PANTHER" id="PTHR23079">
    <property type="entry name" value="RNA-DEPENDENT RNA POLYMERASE"/>
    <property type="match status" value="1"/>
</dbReference>
<reference evidence="12 13" key="1">
    <citation type="journal article" date="2018" name="Proc. Natl. Acad. Sci. U.S.A.">
        <title>Draft genome sequence of Camellia sinensis var. sinensis provides insights into the evolution of the tea genome and tea quality.</title>
        <authorList>
            <person name="Wei C."/>
            <person name="Yang H."/>
            <person name="Wang S."/>
            <person name="Zhao J."/>
            <person name="Liu C."/>
            <person name="Gao L."/>
            <person name="Xia E."/>
            <person name="Lu Y."/>
            <person name="Tai Y."/>
            <person name="She G."/>
            <person name="Sun J."/>
            <person name="Cao H."/>
            <person name="Tong W."/>
            <person name="Gao Q."/>
            <person name="Li Y."/>
            <person name="Deng W."/>
            <person name="Jiang X."/>
            <person name="Wang W."/>
            <person name="Chen Q."/>
            <person name="Zhang S."/>
            <person name="Li H."/>
            <person name="Wu J."/>
            <person name="Wang P."/>
            <person name="Li P."/>
            <person name="Shi C."/>
            <person name="Zheng F."/>
            <person name="Jian J."/>
            <person name="Huang B."/>
            <person name="Shan D."/>
            <person name="Shi M."/>
            <person name="Fang C."/>
            <person name="Yue Y."/>
            <person name="Li F."/>
            <person name="Li D."/>
            <person name="Wei S."/>
            <person name="Han B."/>
            <person name="Jiang C."/>
            <person name="Yin Y."/>
            <person name="Xia T."/>
            <person name="Zhang Z."/>
            <person name="Bennetzen J.L."/>
            <person name="Zhao S."/>
            <person name="Wan X."/>
        </authorList>
    </citation>
    <scope>NUCLEOTIDE SEQUENCE [LARGE SCALE GENOMIC DNA]</scope>
    <source>
        <strain evidence="13">cv. Shuchazao</strain>
        <tissue evidence="12">Leaf</tissue>
    </source>
</reference>
<evidence type="ECO:0000259" key="10">
    <source>
        <dbReference type="Pfam" id="PF05183"/>
    </source>
</evidence>
<dbReference type="EC" id="2.7.7.48" evidence="8"/>
<dbReference type="PANTHER" id="PTHR23079:SF55">
    <property type="entry name" value="RNA-DIRECTED RNA POLYMERASE"/>
    <property type="match status" value="1"/>
</dbReference>
<evidence type="ECO:0000256" key="4">
    <source>
        <dbReference type="ARBA" id="ARBA00022695"/>
    </source>
</evidence>
<comment type="catalytic activity">
    <reaction evidence="7 8">
        <text>RNA(n) + a ribonucleoside 5'-triphosphate = RNA(n+1) + diphosphate</text>
        <dbReference type="Rhea" id="RHEA:21248"/>
        <dbReference type="Rhea" id="RHEA-COMP:14527"/>
        <dbReference type="Rhea" id="RHEA-COMP:17342"/>
        <dbReference type="ChEBI" id="CHEBI:33019"/>
        <dbReference type="ChEBI" id="CHEBI:61557"/>
        <dbReference type="ChEBI" id="CHEBI:140395"/>
        <dbReference type="EC" id="2.7.7.48"/>
    </reaction>
</comment>
<keyword evidence="5 8" id="KW-0694">RNA-binding</keyword>
<dbReference type="AlphaFoldDB" id="A0A4S4DLB4"/>
<evidence type="ECO:0000313" key="13">
    <source>
        <dbReference type="Proteomes" id="UP000306102"/>
    </source>
</evidence>
<feature type="region of interest" description="Disordered" evidence="9">
    <location>
        <begin position="1"/>
        <end position="24"/>
    </location>
</feature>
<evidence type="ECO:0000256" key="5">
    <source>
        <dbReference type="ARBA" id="ARBA00022884"/>
    </source>
</evidence>
<dbReference type="InterPro" id="IPR007855">
    <property type="entry name" value="RDRP"/>
</dbReference>
<gene>
    <name evidence="12" type="ORF">TEA_009090</name>
</gene>
<keyword evidence="6 8" id="KW-0943">RNA-mediated gene silencing</keyword>
<feature type="domain" description="RDRP C-terminal head" evidence="11">
    <location>
        <begin position="728"/>
        <end position="811"/>
    </location>
</feature>
<evidence type="ECO:0000256" key="1">
    <source>
        <dbReference type="ARBA" id="ARBA00005762"/>
    </source>
</evidence>
<dbReference type="InterPro" id="IPR057596">
    <property type="entry name" value="RDRP_core"/>
</dbReference>
<dbReference type="Pfam" id="PF05183">
    <property type="entry name" value="RdRP"/>
    <property type="match status" value="2"/>
</dbReference>
<evidence type="ECO:0000256" key="7">
    <source>
        <dbReference type="ARBA" id="ARBA00048744"/>
    </source>
</evidence>
<evidence type="ECO:0000259" key="11">
    <source>
        <dbReference type="Pfam" id="PF26253"/>
    </source>
</evidence>
<evidence type="ECO:0000256" key="6">
    <source>
        <dbReference type="ARBA" id="ARBA00023158"/>
    </source>
</evidence>